<proteinExistence type="predicted"/>
<dbReference type="AlphaFoldDB" id="A0A498SRH3"/>
<evidence type="ECO:0000313" key="2">
    <source>
        <dbReference type="EMBL" id="VBB33796.1"/>
    </source>
</evidence>
<protein>
    <submittedName>
        <fullName evidence="3">Uncharacterized protein</fullName>
    </submittedName>
</protein>
<accession>A0A498SRH3</accession>
<evidence type="ECO:0000313" key="1">
    <source>
        <dbReference type="EMBL" id="VBB31077.1"/>
    </source>
</evidence>
<dbReference type="EMBL" id="UPTC01002715">
    <property type="protein sequence ID" value="VBB33796.1"/>
    <property type="molecule type" value="Genomic_DNA"/>
</dbReference>
<reference evidence="3 4" key="1">
    <citation type="submission" date="2018-08" db="EMBL/GenBank/DDBJ databases">
        <authorList>
            <person name="Laetsch R D."/>
            <person name="Stevens L."/>
            <person name="Kumar S."/>
            <person name="Blaxter L. M."/>
        </authorList>
    </citation>
    <scope>NUCLEOTIDE SEQUENCE [LARGE SCALE GENOMIC DNA]</scope>
</reference>
<name>A0A498SRH3_ACAVI</name>
<dbReference type="EMBL" id="UPTC01001096">
    <property type="protein sequence ID" value="VBB31077.1"/>
    <property type="molecule type" value="Genomic_DNA"/>
</dbReference>
<keyword evidence="4" id="KW-1185">Reference proteome</keyword>
<evidence type="ECO:0000313" key="4">
    <source>
        <dbReference type="Proteomes" id="UP000276991"/>
    </source>
</evidence>
<evidence type="ECO:0000313" key="3">
    <source>
        <dbReference type="EMBL" id="VBB34915.1"/>
    </source>
</evidence>
<dbReference type="Proteomes" id="UP000276991">
    <property type="component" value="Unassembled WGS sequence"/>
</dbReference>
<gene>
    <name evidence="1" type="ORF">NAV_LOCUS5868</name>
    <name evidence="2" type="ORF">NAV_LOCUS8587</name>
    <name evidence="3" type="ORF">NAV_LOCUS9706</name>
</gene>
<dbReference type="EMBL" id="UPTC01004362">
    <property type="protein sequence ID" value="VBB34915.1"/>
    <property type="molecule type" value="Genomic_DNA"/>
</dbReference>
<sequence length="79" mass="8947">MKDPPESVEASVLKRCASIQDSMIIATRVLRTFFGQRRATLHNGCLIGANKARKWIICCDQPHLAVQHRLAPLFLSRLF</sequence>
<organism evidence="3 4">
    <name type="scientific">Acanthocheilonema viteae</name>
    <name type="common">Filarial nematode worm</name>
    <name type="synonym">Dipetalonema viteae</name>
    <dbReference type="NCBI Taxonomy" id="6277"/>
    <lineage>
        <taxon>Eukaryota</taxon>
        <taxon>Metazoa</taxon>
        <taxon>Ecdysozoa</taxon>
        <taxon>Nematoda</taxon>
        <taxon>Chromadorea</taxon>
        <taxon>Rhabditida</taxon>
        <taxon>Spirurina</taxon>
        <taxon>Spiruromorpha</taxon>
        <taxon>Filarioidea</taxon>
        <taxon>Onchocercidae</taxon>
        <taxon>Acanthocheilonema</taxon>
    </lineage>
</organism>